<sequence length="113" mass="11554">MNDAIGIIEMFGFVTAITAADAAAKAADVKVIAIDSNKPANADSVEVPLIMAVKVQGSVSAVTAAVDAAARTAESISGLINKHIIARPTDDSQKMANRTSVGRDKVGHIPNNA</sequence>
<feature type="domain" description="BMC" evidence="5">
    <location>
        <begin position="4"/>
        <end position="97"/>
    </location>
</feature>
<dbReference type="PANTHER" id="PTHR33941">
    <property type="entry name" value="PROPANEDIOL UTILIZATION PROTEIN PDUA"/>
    <property type="match status" value="1"/>
</dbReference>
<accession>A0AAE3JBC5</accession>
<comment type="subcellular location">
    <subcellularLocation>
        <location evidence="1">Bacterial microcompartment</location>
    </subcellularLocation>
</comment>
<dbReference type="InterPro" id="IPR044872">
    <property type="entry name" value="CcmK/CsoS1_BMC"/>
</dbReference>
<dbReference type="InterPro" id="IPR050575">
    <property type="entry name" value="BMC_shell"/>
</dbReference>
<dbReference type="SMART" id="SM00877">
    <property type="entry name" value="BMC"/>
    <property type="match status" value="1"/>
</dbReference>
<reference evidence="6 7" key="1">
    <citation type="submission" date="2021-10" db="EMBL/GenBank/DDBJ databases">
        <title>Anaerobic single-cell dispensing facilitates the cultivation of human gut bacteria.</title>
        <authorList>
            <person name="Afrizal A."/>
        </authorList>
    </citation>
    <scope>NUCLEOTIDE SEQUENCE [LARGE SCALE GENOMIC DNA]</scope>
    <source>
        <strain evidence="6 7">CLA-AA-H232</strain>
    </source>
</reference>
<dbReference type="SUPFAM" id="SSF143414">
    <property type="entry name" value="CcmK-like"/>
    <property type="match status" value="1"/>
</dbReference>
<organism evidence="6 7">
    <name type="scientific">Hominilimicola fabiformis</name>
    <dbReference type="NCBI Taxonomy" id="2885356"/>
    <lineage>
        <taxon>Bacteria</taxon>
        <taxon>Bacillati</taxon>
        <taxon>Bacillota</taxon>
        <taxon>Clostridia</taxon>
        <taxon>Eubacteriales</taxon>
        <taxon>Oscillospiraceae</taxon>
        <taxon>Hominilimicola</taxon>
    </lineage>
</organism>
<comment type="caution">
    <text evidence="6">The sequence shown here is derived from an EMBL/GenBank/DDBJ whole genome shotgun (WGS) entry which is preliminary data.</text>
</comment>
<keyword evidence="7" id="KW-1185">Reference proteome</keyword>
<comment type="similarity">
    <text evidence="3">Belongs to the bacterial microcompartments protein family.</text>
</comment>
<evidence type="ECO:0000256" key="4">
    <source>
        <dbReference type="SAM" id="MobiDB-lite"/>
    </source>
</evidence>
<evidence type="ECO:0000313" key="6">
    <source>
        <dbReference type="EMBL" id="MCC2211600.1"/>
    </source>
</evidence>
<keyword evidence="2" id="KW-1283">Bacterial microcompartment</keyword>
<feature type="region of interest" description="Disordered" evidence="4">
    <location>
        <begin position="90"/>
        <end position="113"/>
    </location>
</feature>
<dbReference type="InterPro" id="IPR037233">
    <property type="entry name" value="CcmK-like_sf"/>
</dbReference>
<dbReference type="AlphaFoldDB" id="A0AAE3JBC5"/>
<dbReference type="Proteomes" id="UP001198242">
    <property type="component" value="Unassembled WGS sequence"/>
</dbReference>
<dbReference type="EMBL" id="JAJEQM010000020">
    <property type="protein sequence ID" value="MCC2211600.1"/>
    <property type="molecule type" value="Genomic_DNA"/>
</dbReference>
<proteinExistence type="inferred from homology"/>
<dbReference type="Pfam" id="PF00936">
    <property type="entry name" value="BMC"/>
    <property type="match status" value="1"/>
</dbReference>
<protein>
    <submittedName>
        <fullName evidence="6">BMC domain-containing protein</fullName>
    </submittedName>
</protein>
<gene>
    <name evidence="6" type="ORF">LKE05_12500</name>
</gene>
<name>A0AAE3JBC5_9FIRM</name>
<dbReference type="GO" id="GO:0031469">
    <property type="term" value="C:bacterial microcompartment"/>
    <property type="evidence" value="ECO:0007669"/>
    <property type="project" value="UniProtKB-SubCell"/>
</dbReference>
<evidence type="ECO:0000313" key="7">
    <source>
        <dbReference type="Proteomes" id="UP001198242"/>
    </source>
</evidence>
<evidence type="ECO:0000259" key="5">
    <source>
        <dbReference type="PROSITE" id="PS51930"/>
    </source>
</evidence>
<dbReference type="PANTHER" id="PTHR33941:SF11">
    <property type="entry name" value="BACTERIAL MICROCOMPARTMENT SHELL PROTEIN PDUJ"/>
    <property type="match status" value="1"/>
</dbReference>
<dbReference type="PROSITE" id="PS51930">
    <property type="entry name" value="BMC_2"/>
    <property type="match status" value="1"/>
</dbReference>
<dbReference type="Gene3D" id="3.30.70.1710">
    <property type="match status" value="1"/>
</dbReference>
<evidence type="ECO:0000256" key="2">
    <source>
        <dbReference type="ARBA" id="ARBA00024446"/>
    </source>
</evidence>
<dbReference type="RefSeq" id="WP_022229856.1">
    <property type="nucleotide sequence ID" value="NZ_JAJEQM010000020.1"/>
</dbReference>
<evidence type="ECO:0000256" key="1">
    <source>
        <dbReference type="ARBA" id="ARBA00024322"/>
    </source>
</evidence>
<dbReference type="InterPro" id="IPR000249">
    <property type="entry name" value="BMC_dom"/>
</dbReference>
<evidence type="ECO:0000256" key="3">
    <source>
        <dbReference type="PROSITE-ProRule" id="PRU01278"/>
    </source>
</evidence>